<name>A0ABY7LRC9_9BACT</name>
<evidence type="ECO:0000313" key="2">
    <source>
        <dbReference type="Proteomes" id="UP001211005"/>
    </source>
</evidence>
<protein>
    <submittedName>
        <fullName evidence="1">Uncharacterized protein</fullName>
    </submittedName>
</protein>
<gene>
    <name evidence="1" type="ORF">O3303_05305</name>
</gene>
<dbReference type="Pfam" id="PF20459">
    <property type="entry name" value="DUF6712"/>
    <property type="match status" value="2"/>
</dbReference>
<sequence length="341" mass="38583">MLLTLLKTCEELRRYVRVETSDVPEPVRREQERLRGALLLPVLGAELLRWLDAQYAAGLLPEHDSPAAELLRLVQAPLARLSLAGALDELQVTIDETGVHIQTTQTHKTAFQWQINSLAKTLSRRGYADMVVLLRWLEQNYATATELPLQAWAAGPGRHHRRQLLTSPDEFSRFENIQDSWPVFEALRPLLSRQELFVLEPQLGYDYLSELREQVRTRTVTPENEELLEQFVRPALASSTLARAVPELGLRLTGDGIELMIARVDDSNAKEADAGLDQLLQARAFESQRAADILLEKMRRFLNQRASATRYATYFTLGPYRAPDAPVGSLNTAESRVFRAC</sequence>
<reference evidence="1 2" key="1">
    <citation type="submission" date="2022-12" db="EMBL/GenBank/DDBJ databases">
        <title>Hymenobacter canadensis sp. nov. isolated from lake water of the Cambridge Bay, Canada.</title>
        <authorList>
            <person name="Kim W.H."/>
            <person name="Lee Y.M."/>
        </authorList>
    </citation>
    <scope>NUCLEOTIDE SEQUENCE [LARGE SCALE GENOMIC DNA]</scope>
    <source>
        <strain evidence="1 2">PAMC 29467</strain>
    </source>
</reference>
<dbReference type="InterPro" id="IPR046558">
    <property type="entry name" value="DUF6712"/>
</dbReference>
<dbReference type="Proteomes" id="UP001211005">
    <property type="component" value="Chromosome"/>
</dbReference>
<organism evidence="1 2">
    <name type="scientific">Hymenobacter canadensis</name>
    <dbReference type="NCBI Taxonomy" id="2999067"/>
    <lineage>
        <taxon>Bacteria</taxon>
        <taxon>Pseudomonadati</taxon>
        <taxon>Bacteroidota</taxon>
        <taxon>Cytophagia</taxon>
        <taxon>Cytophagales</taxon>
        <taxon>Hymenobacteraceae</taxon>
        <taxon>Hymenobacter</taxon>
    </lineage>
</organism>
<proteinExistence type="predicted"/>
<dbReference type="EMBL" id="CP114767">
    <property type="protein sequence ID" value="WBA42981.1"/>
    <property type="molecule type" value="Genomic_DNA"/>
</dbReference>
<keyword evidence="2" id="KW-1185">Reference proteome</keyword>
<accession>A0ABY7LRC9</accession>
<evidence type="ECO:0000313" key="1">
    <source>
        <dbReference type="EMBL" id="WBA42981.1"/>
    </source>
</evidence>
<dbReference type="RefSeq" id="WP_269561028.1">
    <property type="nucleotide sequence ID" value="NZ_CP114767.1"/>
</dbReference>